<name>A0A951PGX0_9CYAN</name>
<reference evidence="2" key="2">
    <citation type="journal article" date="2022" name="Microbiol. Resour. Announc.">
        <title>Metagenome Sequencing to Explore Phylogenomics of Terrestrial Cyanobacteria.</title>
        <authorList>
            <person name="Ward R.D."/>
            <person name="Stajich J.E."/>
            <person name="Johansen J.R."/>
            <person name="Huntemann M."/>
            <person name="Clum A."/>
            <person name="Foster B."/>
            <person name="Foster B."/>
            <person name="Roux S."/>
            <person name="Palaniappan K."/>
            <person name="Varghese N."/>
            <person name="Mukherjee S."/>
            <person name="Reddy T.B.K."/>
            <person name="Daum C."/>
            <person name="Copeland A."/>
            <person name="Chen I.A."/>
            <person name="Ivanova N.N."/>
            <person name="Kyrpides N.C."/>
            <person name="Shapiro N."/>
            <person name="Eloe-Fadrosh E.A."/>
            <person name="Pietrasiak N."/>
        </authorList>
    </citation>
    <scope>NUCLEOTIDE SEQUENCE</scope>
    <source>
        <strain evidence="2">GSE-TBD4-15B</strain>
    </source>
</reference>
<proteinExistence type="predicted"/>
<evidence type="ECO:0000313" key="2">
    <source>
        <dbReference type="EMBL" id="MBW4468655.1"/>
    </source>
</evidence>
<dbReference type="InterPro" id="IPR017260">
    <property type="entry name" value="UCP037673"/>
</dbReference>
<evidence type="ECO:0000313" key="3">
    <source>
        <dbReference type="Proteomes" id="UP000707356"/>
    </source>
</evidence>
<dbReference type="PIRSF" id="PIRSF037673">
    <property type="entry name" value="UCP037673"/>
    <property type="match status" value="1"/>
</dbReference>
<evidence type="ECO:0000259" key="1">
    <source>
        <dbReference type="Pfam" id="PF14251"/>
    </source>
</evidence>
<comment type="caution">
    <text evidence="2">The sequence shown here is derived from an EMBL/GenBank/DDBJ whole genome shotgun (WGS) entry which is preliminary data.</text>
</comment>
<accession>A0A951PGX0</accession>
<dbReference type="Pfam" id="PF14251">
    <property type="entry name" value="PterinBD-DUF4346"/>
    <property type="match status" value="1"/>
</dbReference>
<organism evidence="2 3">
    <name type="scientific">Pegethrix bostrychoides GSE-TBD4-15B</name>
    <dbReference type="NCBI Taxonomy" id="2839662"/>
    <lineage>
        <taxon>Bacteria</taxon>
        <taxon>Bacillati</taxon>
        <taxon>Cyanobacteriota</taxon>
        <taxon>Cyanophyceae</taxon>
        <taxon>Oculatellales</taxon>
        <taxon>Oculatellaceae</taxon>
        <taxon>Pegethrix</taxon>
    </lineage>
</organism>
<gene>
    <name evidence="2" type="ORF">KME07_24790</name>
</gene>
<reference evidence="2" key="1">
    <citation type="submission" date="2021-05" db="EMBL/GenBank/DDBJ databases">
        <authorList>
            <person name="Pietrasiak N."/>
            <person name="Ward R."/>
            <person name="Stajich J.E."/>
            <person name="Kurbessoian T."/>
        </authorList>
    </citation>
    <scope>NUCLEOTIDE SEQUENCE</scope>
    <source>
        <strain evidence="2">GSE-TBD4-15B</strain>
    </source>
</reference>
<dbReference type="InterPro" id="IPR025595">
    <property type="entry name" value="PterinBD-DUF4346"/>
</dbReference>
<sequence length="131" mass="14630">MLITIQSDSSELAAIDRELSNRFIDLDPAGYFVIYLDREAKLICAKHYTNVINDSGIACDPETGKPLPCSPKLERQPAAIYTGRTAKEICVNIFEASQPCPLSYLDHAAYLGREFVRAELALLSGQDYWQD</sequence>
<protein>
    <submittedName>
        <fullName evidence="2">DUF4346 domain-containing protein</fullName>
    </submittedName>
</protein>
<dbReference type="EMBL" id="JAHHHV010000091">
    <property type="protein sequence ID" value="MBW4468655.1"/>
    <property type="molecule type" value="Genomic_DNA"/>
</dbReference>
<feature type="domain" description="DUF4346" evidence="1">
    <location>
        <begin position="26"/>
        <end position="131"/>
    </location>
</feature>
<dbReference type="Proteomes" id="UP000707356">
    <property type="component" value="Unassembled WGS sequence"/>
</dbReference>
<dbReference type="AlphaFoldDB" id="A0A951PGX0"/>